<dbReference type="InterPro" id="IPR010982">
    <property type="entry name" value="Lambda_DNA-bd_dom_sf"/>
</dbReference>
<dbReference type="SUPFAM" id="SSF47413">
    <property type="entry name" value="lambda repressor-like DNA-binding domains"/>
    <property type="match status" value="1"/>
</dbReference>
<dbReference type="Gene3D" id="1.10.260.40">
    <property type="entry name" value="lambda repressor-like DNA-binding domains"/>
    <property type="match status" value="1"/>
</dbReference>
<dbReference type="EMBL" id="JAEDXG010000004">
    <property type="protein sequence ID" value="MBH9696039.1"/>
    <property type="molecule type" value="Genomic_DNA"/>
</dbReference>
<gene>
    <name evidence="5" type="ORF">JAO13_06230</name>
</gene>
<evidence type="ECO:0000256" key="1">
    <source>
        <dbReference type="ARBA" id="ARBA00023015"/>
    </source>
</evidence>
<comment type="caution">
    <text evidence="5">The sequence shown here is derived from an EMBL/GenBank/DDBJ whole genome shotgun (WGS) entry which is preliminary data.</text>
</comment>
<evidence type="ECO:0000313" key="6">
    <source>
        <dbReference type="Proteomes" id="UP000645612"/>
    </source>
</evidence>
<evidence type="ECO:0000256" key="2">
    <source>
        <dbReference type="ARBA" id="ARBA00023125"/>
    </source>
</evidence>
<dbReference type="PROSITE" id="PS50943">
    <property type="entry name" value="HTH_CROC1"/>
    <property type="match status" value="1"/>
</dbReference>
<name>A0A8I1DIN6_BURCE</name>
<feature type="domain" description="HTH cro/C1-type" evidence="4">
    <location>
        <begin position="29"/>
        <end position="83"/>
    </location>
</feature>
<organism evidence="5 6">
    <name type="scientific">Burkholderia cepacia</name>
    <name type="common">Pseudomonas cepacia</name>
    <dbReference type="NCBI Taxonomy" id="292"/>
    <lineage>
        <taxon>Bacteria</taxon>
        <taxon>Pseudomonadati</taxon>
        <taxon>Pseudomonadota</taxon>
        <taxon>Betaproteobacteria</taxon>
        <taxon>Burkholderiales</taxon>
        <taxon>Burkholderiaceae</taxon>
        <taxon>Burkholderia</taxon>
        <taxon>Burkholderia cepacia complex</taxon>
    </lineage>
</organism>
<keyword evidence="1" id="KW-0805">Transcription regulation</keyword>
<dbReference type="Pfam" id="PF01381">
    <property type="entry name" value="HTH_3"/>
    <property type="match status" value="1"/>
</dbReference>
<keyword evidence="2" id="KW-0238">DNA-binding</keyword>
<proteinExistence type="predicted"/>
<dbReference type="GO" id="GO:0003677">
    <property type="term" value="F:DNA binding"/>
    <property type="evidence" value="ECO:0007669"/>
    <property type="project" value="UniProtKB-KW"/>
</dbReference>
<evidence type="ECO:0000256" key="3">
    <source>
        <dbReference type="ARBA" id="ARBA00023163"/>
    </source>
</evidence>
<dbReference type="Proteomes" id="UP000645612">
    <property type="component" value="Unassembled WGS sequence"/>
</dbReference>
<accession>A0A8I1DIN6</accession>
<evidence type="ECO:0000313" key="5">
    <source>
        <dbReference type="EMBL" id="MBH9696039.1"/>
    </source>
</evidence>
<sequence length="101" mass="10882">MQKRPIQKGRPTGATTYEAEPAIAFGAAVREVRTDQGIAQETLAHIAGIERSHMGKIERGEHTPTLPMILRIARALKCSSAHLMALTEAKLAESAPPKLEG</sequence>
<dbReference type="PANTHER" id="PTHR46797">
    <property type="entry name" value="HTH-TYPE TRANSCRIPTIONAL REGULATOR"/>
    <property type="match status" value="1"/>
</dbReference>
<evidence type="ECO:0000259" key="4">
    <source>
        <dbReference type="PROSITE" id="PS50943"/>
    </source>
</evidence>
<reference evidence="5" key="1">
    <citation type="submission" date="2020-12" db="EMBL/GenBank/DDBJ databases">
        <title>Burkholderia cepacia complex in Mexico.</title>
        <authorList>
            <person name="Estrada P."/>
        </authorList>
    </citation>
    <scope>NUCLEOTIDE SEQUENCE</scope>
    <source>
        <strain evidence="5">871</strain>
    </source>
</reference>
<dbReference type="InterPro" id="IPR001387">
    <property type="entry name" value="Cro/C1-type_HTH"/>
</dbReference>
<dbReference type="SMART" id="SM00530">
    <property type="entry name" value="HTH_XRE"/>
    <property type="match status" value="1"/>
</dbReference>
<protein>
    <submittedName>
        <fullName evidence="5">Helix-turn-helix transcriptional regulator</fullName>
    </submittedName>
</protein>
<dbReference type="InterPro" id="IPR050807">
    <property type="entry name" value="TransReg_Diox_bact_type"/>
</dbReference>
<dbReference type="GO" id="GO:0003700">
    <property type="term" value="F:DNA-binding transcription factor activity"/>
    <property type="evidence" value="ECO:0007669"/>
    <property type="project" value="TreeGrafter"/>
</dbReference>
<dbReference type="AlphaFoldDB" id="A0A8I1DIN6"/>
<keyword evidence="3" id="KW-0804">Transcription</keyword>
<dbReference type="CDD" id="cd00093">
    <property type="entry name" value="HTH_XRE"/>
    <property type="match status" value="1"/>
</dbReference>
<dbReference type="GO" id="GO:0005829">
    <property type="term" value="C:cytosol"/>
    <property type="evidence" value="ECO:0007669"/>
    <property type="project" value="TreeGrafter"/>
</dbReference>
<dbReference type="RefSeq" id="WP_182594387.1">
    <property type="nucleotide sequence ID" value="NZ_JAEDXF010000004.1"/>
</dbReference>
<dbReference type="PANTHER" id="PTHR46797:SF23">
    <property type="entry name" value="HTH-TYPE TRANSCRIPTIONAL REGULATOR SUTR"/>
    <property type="match status" value="1"/>
</dbReference>